<dbReference type="KEGG" id="ffu:CLAFUR5_04640"/>
<dbReference type="OrthoDB" id="5417628at2759"/>
<name>A0A9Q8LFV8_PASFU</name>
<proteinExistence type="predicted"/>
<reference evidence="2" key="2">
    <citation type="journal article" date="2022" name="Microb. Genom.">
        <title>A chromosome-scale genome assembly of the tomato pathogen Cladosporium fulvum reveals a compartmentalized genome architecture and the presence of a dispensable chromosome.</title>
        <authorList>
            <person name="Zaccaron A.Z."/>
            <person name="Chen L.H."/>
            <person name="Samaras A."/>
            <person name="Stergiopoulos I."/>
        </authorList>
    </citation>
    <scope>NUCLEOTIDE SEQUENCE</scope>
    <source>
        <strain evidence="2">Race5_Kim</strain>
    </source>
</reference>
<protein>
    <submittedName>
        <fullName evidence="2">Uncharacterized protein</fullName>
    </submittedName>
</protein>
<sequence>MRFEDWDVLLFPSGTHDSHVPLREYRVECHTVEDERLSVNGNSTKGRTVAPLMTAFVPSLERDAPFQVSVHSWLPKNFYFAPQPSTYRSDHIQLWQVKIIVDGFVQCAETFGADVKWPKVIAVANMEPSISKKIPLPLHFPQFHEEVTSVSEWSPEDTIGRIKIEISEGYAHVQPGNMGKPGTITFHKLLNHAFFNFQPAPLKILQRTGIAYPKPEMAAAMLPLSTRRPSNLIAFPGAVQAPRSFDHARNISASNVSSYQYTSPYMGPGGPPNTPHFEEMPPPPTAWNLGYHFDDNHSATSRSTSAYSNVPLSALPLPVPAGNTGKMPPPYPTAATRRADRPRADPSQVILRLPSDQLRNILSALKQPPKESAKADAPQSTSMPPPPVPQHAIERRNANVSDVSMHNGCTNFPSCTTEDKDGHVFHQPAEVVRGRKEGSAVDNNGRDFFSSIPSILNPQTESSLDKVNSLLSSSPADGVTKKRTRSTLKSLTMNEGSPEKLSKDREVSNPKPRKLRKRTTAGTDQS</sequence>
<dbReference type="EMBL" id="CP090166">
    <property type="protein sequence ID" value="UJO16449.1"/>
    <property type="molecule type" value="Genomic_DNA"/>
</dbReference>
<dbReference type="Proteomes" id="UP000756132">
    <property type="component" value="Chromosome 4"/>
</dbReference>
<feature type="compositionally biased region" description="Basic and acidic residues" evidence="1">
    <location>
        <begin position="497"/>
        <end position="508"/>
    </location>
</feature>
<dbReference type="GeneID" id="71984518"/>
<feature type="region of interest" description="Disordered" evidence="1">
    <location>
        <begin position="368"/>
        <end position="388"/>
    </location>
</feature>
<evidence type="ECO:0000256" key="1">
    <source>
        <dbReference type="SAM" id="MobiDB-lite"/>
    </source>
</evidence>
<dbReference type="AlphaFoldDB" id="A0A9Q8LFV8"/>
<evidence type="ECO:0000313" key="3">
    <source>
        <dbReference type="Proteomes" id="UP000756132"/>
    </source>
</evidence>
<keyword evidence="3" id="KW-1185">Reference proteome</keyword>
<reference evidence="2" key="1">
    <citation type="submission" date="2021-12" db="EMBL/GenBank/DDBJ databases">
        <authorList>
            <person name="Zaccaron A."/>
            <person name="Stergiopoulos I."/>
        </authorList>
    </citation>
    <scope>NUCLEOTIDE SEQUENCE</scope>
    <source>
        <strain evidence="2">Race5_Kim</strain>
    </source>
</reference>
<dbReference type="RefSeq" id="XP_047760815.1">
    <property type="nucleotide sequence ID" value="XM_047903788.1"/>
</dbReference>
<accession>A0A9Q8LFV8</accession>
<gene>
    <name evidence="2" type="ORF">CLAFUR5_04640</name>
</gene>
<feature type="region of interest" description="Disordered" evidence="1">
    <location>
        <begin position="318"/>
        <end position="344"/>
    </location>
</feature>
<organism evidence="2 3">
    <name type="scientific">Passalora fulva</name>
    <name type="common">Tomato leaf mold</name>
    <name type="synonym">Cladosporium fulvum</name>
    <dbReference type="NCBI Taxonomy" id="5499"/>
    <lineage>
        <taxon>Eukaryota</taxon>
        <taxon>Fungi</taxon>
        <taxon>Dikarya</taxon>
        <taxon>Ascomycota</taxon>
        <taxon>Pezizomycotina</taxon>
        <taxon>Dothideomycetes</taxon>
        <taxon>Dothideomycetidae</taxon>
        <taxon>Mycosphaerellales</taxon>
        <taxon>Mycosphaerellaceae</taxon>
        <taxon>Fulvia</taxon>
    </lineage>
</organism>
<feature type="region of interest" description="Disordered" evidence="1">
    <location>
        <begin position="469"/>
        <end position="526"/>
    </location>
</feature>
<evidence type="ECO:0000313" key="2">
    <source>
        <dbReference type="EMBL" id="UJO16449.1"/>
    </source>
</evidence>